<feature type="transmembrane region" description="Helical" evidence="1">
    <location>
        <begin position="7"/>
        <end position="29"/>
    </location>
</feature>
<dbReference type="STRING" id="445932.Emin_1261"/>
<dbReference type="Gene3D" id="3.30.700.10">
    <property type="entry name" value="Glycoprotein, Type 4 Pilin"/>
    <property type="match status" value="1"/>
</dbReference>
<evidence type="ECO:0000313" key="3">
    <source>
        <dbReference type="Proteomes" id="UP000001029"/>
    </source>
</evidence>
<dbReference type="InterPro" id="IPR012902">
    <property type="entry name" value="N_methyl_site"/>
</dbReference>
<accession>B2KE65</accession>
<dbReference type="InterPro" id="IPR045584">
    <property type="entry name" value="Pilin-like"/>
</dbReference>
<proteinExistence type="predicted"/>
<evidence type="ECO:0000256" key="1">
    <source>
        <dbReference type="SAM" id="Phobius"/>
    </source>
</evidence>
<dbReference type="Pfam" id="PF07963">
    <property type="entry name" value="N_methyl"/>
    <property type="match status" value="1"/>
</dbReference>
<dbReference type="RefSeq" id="WP_012415426.1">
    <property type="nucleotide sequence ID" value="NC_010644.1"/>
</dbReference>
<dbReference type="Proteomes" id="UP000001029">
    <property type="component" value="Chromosome"/>
</dbReference>
<dbReference type="EMBL" id="CP001055">
    <property type="protein sequence ID" value="ACC98811.1"/>
    <property type="molecule type" value="Genomic_DNA"/>
</dbReference>
<evidence type="ECO:0000313" key="2">
    <source>
        <dbReference type="EMBL" id="ACC98811.1"/>
    </source>
</evidence>
<dbReference type="HOGENOM" id="CLU_091705_3_0_0"/>
<dbReference type="AlphaFoldDB" id="B2KE65"/>
<sequence length="168" mass="18175">MKKGFTLIELLVVVLIIGILAAIALPQYINAVNKSRFSQNFIMAKAMRDANDRVFLATGNYASSFDEFDIQIPGTTATCPGGAISCLKDGRYGYLLFSSGLVQAYLLKSASDSVEFGTVLALIEIPNPGPNAKTYCITGTTEPEKGEKLCKSLGGKQRAGYPRYFEIN</sequence>
<keyword evidence="1" id="KW-0472">Membrane</keyword>
<protein>
    <submittedName>
        <fullName evidence="2">PilE-like protein</fullName>
    </submittedName>
</protein>
<dbReference type="KEGG" id="emi:Emin_1261"/>
<organism evidence="2 3">
    <name type="scientific">Elusimicrobium minutum (strain Pei191)</name>
    <dbReference type="NCBI Taxonomy" id="445932"/>
    <lineage>
        <taxon>Bacteria</taxon>
        <taxon>Pseudomonadati</taxon>
        <taxon>Elusimicrobiota</taxon>
        <taxon>Elusimicrobia</taxon>
        <taxon>Elusimicrobiales</taxon>
        <taxon>Elusimicrobiaceae</taxon>
        <taxon>Elusimicrobium</taxon>
    </lineage>
</organism>
<dbReference type="SUPFAM" id="SSF54523">
    <property type="entry name" value="Pili subunits"/>
    <property type="match status" value="1"/>
</dbReference>
<dbReference type="PROSITE" id="PS00409">
    <property type="entry name" value="PROKAR_NTER_METHYL"/>
    <property type="match status" value="1"/>
</dbReference>
<keyword evidence="3" id="KW-1185">Reference proteome</keyword>
<reference evidence="2 3" key="1">
    <citation type="journal article" date="2009" name="Appl. Environ. Microbiol.">
        <title>Genomic analysis of 'Elusimicrobium minutum,' the first cultivated representative of the phylum 'Elusimicrobia' (formerly termite group 1).</title>
        <authorList>
            <person name="Herlemann D.P.R."/>
            <person name="Geissinger O."/>
            <person name="Ikeda-Ohtsubo W."/>
            <person name="Kunin V."/>
            <person name="Sun H."/>
            <person name="Lapidus A."/>
            <person name="Hugenholtz P."/>
            <person name="Brune A."/>
        </authorList>
    </citation>
    <scope>NUCLEOTIDE SEQUENCE [LARGE SCALE GENOMIC DNA]</scope>
    <source>
        <strain evidence="2 3">Pei191</strain>
    </source>
</reference>
<dbReference type="NCBIfam" id="TIGR02532">
    <property type="entry name" value="IV_pilin_GFxxxE"/>
    <property type="match status" value="1"/>
</dbReference>
<gene>
    <name evidence="2" type="ordered locus">Emin_1261</name>
</gene>
<keyword evidence="1" id="KW-0812">Transmembrane</keyword>
<keyword evidence="1" id="KW-1133">Transmembrane helix</keyword>
<name>B2KE65_ELUMP</name>